<dbReference type="Pfam" id="PF01497">
    <property type="entry name" value="Peripla_BP_2"/>
    <property type="match status" value="1"/>
</dbReference>
<dbReference type="InterPro" id="IPR002491">
    <property type="entry name" value="ABC_transptr_periplasmic_BD"/>
</dbReference>
<feature type="chain" id="PRO_5015505976" evidence="2">
    <location>
        <begin position="19"/>
        <end position="269"/>
    </location>
</feature>
<dbReference type="OrthoDB" id="6495095at2"/>
<dbReference type="InterPro" id="IPR050902">
    <property type="entry name" value="ABC_Transporter_SBP"/>
</dbReference>
<dbReference type="InterPro" id="IPR054828">
    <property type="entry name" value="Vit_B12_bind_prot"/>
</dbReference>
<dbReference type="GO" id="GO:0071281">
    <property type="term" value="P:cellular response to iron ion"/>
    <property type="evidence" value="ECO:0007669"/>
    <property type="project" value="TreeGrafter"/>
</dbReference>
<proteinExistence type="predicted"/>
<evidence type="ECO:0000256" key="2">
    <source>
        <dbReference type="SAM" id="SignalP"/>
    </source>
</evidence>
<dbReference type="PANTHER" id="PTHR30535">
    <property type="entry name" value="VITAMIN B12-BINDING PROTEIN"/>
    <property type="match status" value="1"/>
</dbReference>
<reference evidence="4 5" key="1">
    <citation type="submission" date="2018-04" db="EMBL/GenBank/DDBJ databases">
        <title>Pseudomonas sp. nov., isolated from mangrove soil.</title>
        <authorList>
            <person name="Chen C."/>
        </authorList>
    </citation>
    <scope>NUCLEOTIDE SEQUENCE [LARGE SCALE GENOMIC DNA]</scope>
    <source>
        <strain evidence="4 5">TC-11</strain>
    </source>
</reference>
<feature type="domain" description="Fe/B12 periplasmic-binding" evidence="3">
    <location>
        <begin position="21"/>
        <end position="266"/>
    </location>
</feature>
<dbReference type="EMBL" id="QASN01000019">
    <property type="protein sequence ID" value="PTU74135.1"/>
    <property type="molecule type" value="Genomic_DNA"/>
</dbReference>
<sequence>MRALLIAALALLALPVQAVERVVSLAPSLNEVMLELGADDLLVGIIDGGIPVAPRIDHLPRLGRVGQVEMEQLLSLQPDLILLWPDSIGSAQREQLQRLGIALHEMRPRRMEELADAVELLGERIGRGEQARARVAEFRRRLAALRAEHRRERPLKVFYQVWDRPLYTVGGEQFISDALRVCSAENVFADLSLAAPQVSLESVLLRAPEVILTGEAAMLEDWQRWPQIPAVRMGQVWVIPDEGLQRPSLQLLDATAALCRLLEGAQSAH</sequence>
<accession>A0A2T5P8W2</accession>
<evidence type="ECO:0000259" key="3">
    <source>
        <dbReference type="PROSITE" id="PS50983"/>
    </source>
</evidence>
<organism evidence="4 5">
    <name type="scientific">Pseudomonas mangrovi</name>
    <dbReference type="NCBI Taxonomy" id="2161748"/>
    <lineage>
        <taxon>Bacteria</taxon>
        <taxon>Pseudomonadati</taxon>
        <taxon>Pseudomonadota</taxon>
        <taxon>Gammaproteobacteria</taxon>
        <taxon>Pseudomonadales</taxon>
        <taxon>Pseudomonadaceae</taxon>
        <taxon>Pseudomonas</taxon>
    </lineage>
</organism>
<dbReference type="RefSeq" id="WP_108107569.1">
    <property type="nucleotide sequence ID" value="NZ_QASN01000019.1"/>
</dbReference>
<gene>
    <name evidence="4" type="ORF">DBO85_12315</name>
</gene>
<dbReference type="SUPFAM" id="SSF53807">
    <property type="entry name" value="Helical backbone' metal receptor"/>
    <property type="match status" value="1"/>
</dbReference>
<dbReference type="AlphaFoldDB" id="A0A2T5P8W2"/>
<evidence type="ECO:0000313" key="5">
    <source>
        <dbReference type="Proteomes" id="UP000244064"/>
    </source>
</evidence>
<dbReference type="Proteomes" id="UP000244064">
    <property type="component" value="Unassembled WGS sequence"/>
</dbReference>
<dbReference type="CDD" id="cd01144">
    <property type="entry name" value="BtuF"/>
    <property type="match status" value="1"/>
</dbReference>
<evidence type="ECO:0000313" key="4">
    <source>
        <dbReference type="EMBL" id="PTU74135.1"/>
    </source>
</evidence>
<comment type="caution">
    <text evidence="4">The sequence shown here is derived from an EMBL/GenBank/DDBJ whole genome shotgun (WGS) entry which is preliminary data.</text>
</comment>
<dbReference type="NCBIfam" id="NF038402">
    <property type="entry name" value="TroA_like"/>
    <property type="match status" value="1"/>
</dbReference>
<protein>
    <submittedName>
        <fullName evidence="4">Cobalamin-binding protein</fullName>
    </submittedName>
</protein>
<dbReference type="Gene3D" id="3.40.50.1980">
    <property type="entry name" value="Nitrogenase molybdenum iron protein domain"/>
    <property type="match status" value="2"/>
</dbReference>
<evidence type="ECO:0000256" key="1">
    <source>
        <dbReference type="ARBA" id="ARBA00022729"/>
    </source>
</evidence>
<dbReference type="PANTHER" id="PTHR30535:SF34">
    <property type="entry name" value="MOLYBDATE-BINDING PROTEIN MOLA"/>
    <property type="match status" value="1"/>
</dbReference>
<keyword evidence="1 2" id="KW-0732">Signal</keyword>
<keyword evidence="5" id="KW-1185">Reference proteome</keyword>
<feature type="signal peptide" evidence="2">
    <location>
        <begin position="1"/>
        <end position="18"/>
    </location>
</feature>
<dbReference type="PROSITE" id="PS50983">
    <property type="entry name" value="FE_B12_PBP"/>
    <property type="match status" value="1"/>
</dbReference>
<name>A0A2T5P8W2_9PSED</name>